<dbReference type="PROSITE" id="PS00061">
    <property type="entry name" value="ADH_SHORT"/>
    <property type="match status" value="1"/>
</dbReference>
<evidence type="ECO:0000256" key="1">
    <source>
        <dbReference type="ARBA" id="ARBA00006484"/>
    </source>
</evidence>
<reference evidence="6 7" key="1">
    <citation type="submission" date="2018-08" db="EMBL/GenBank/DDBJ databases">
        <title>A genome reference for cultivated species of the human gut microbiota.</title>
        <authorList>
            <person name="Zou Y."/>
            <person name="Xue W."/>
            <person name="Luo G."/>
        </authorList>
    </citation>
    <scope>NUCLEOTIDE SEQUENCE [LARGE SCALE GENOMIC DNA]</scope>
    <source>
        <strain evidence="5 7">AM09-18</strain>
        <strain evidence="4 6">TM05-16</strain>
    </source>
</reference>
<comment type="similarity">
    <text evidence="1">Belongs to the short-chain dehydrogenases/reductases (SDR) family.</text>
</comment>
<evidence type="ECO:0000256" key="2">
    <source>
        <dbReference type="ARBA" id="ARBA00023002"/>
    </source>
</evidence>
<evidence type="ECO:0000313" key="5">
    <source>
        <dbReference type="EMBL" id="RHJ70016.1"/>
    </source>
</evidence>
<reference evidence="3 8" key="2">
    <citation type="submission" date="2020-04" db="EMBL/GenBank/DDBJ databases">
        <title>A novel gut-associated lysogenic phage, Bacteroides phage BV01, alters the host transcriptome and bile acid metabolism in Bacteroides vulgatus.</title>
        <authorList>
            <person name="Campbell D.E."/>
            <person name="Ly L."/>
            <person name="Ridlon J.M."/>
            <person name="Hsiao A."/>
            <person name="Degnan P.H."/>
        </authorList>
    </citation>
    <scope>NUCLEOTIDE SEQUENCE [LARGE SCALE GENOMIC DNA]</scope>
    <source>
        <strain evidence="3 8">VPI-BV8526</strain>
    </source>
</reference>
<proteinExistence type="inferred from homology"/>
<evidence type="ECO:0000313" key="8">
    <source>
        <dbReference type="Proteomes" id="UP000583639"/>
    </source>
</evidence>
<dbReference type="InterPro" id="IPR002347">
    <property type="entry name" value="SDR_fam"/>
</dbReference>
<dbReference type="PANTHER" id="PTHR24321">
    <property type="entry name" value="DEHYDROGENASES, SHORT CHAIN"/>
    <property type="match status" value="1"/>
</dbReference>
<dbReference type="PRINTS" id="PR00081">
    <property type="entry name" value="GDHRDH"/>
</dbReference>
<evidence type="ECO:0000313" key="4">
    <source>
        <dbReference type="EMBL" id="RGJ78329.1"/>
    </source>
</evidence>
<dbReference type="GO" id="GO:0016491">
    <property type="term" value="F:oxidoreductase activity"/>
    <property type="evidence" value="ECO:0007669"/>
    <property type="project" value="UniProtKB-KW"/>
</dbReference>
<dbReference type="Pfam" id="PF13561">
    <property type="entry name" value="adh_short_C2"/>
    <property type="match status" value="1"/>
</dbReference>
<dbReference type="InterPro" id="IPR020904">
    <property type="entry name" value="Sc_DH/Rdtase_CS"/>
</dbReference>
<sequence>MEIRFENKVAFITGAAGGIGYAAARMFAEAGASVVMADLDSRVTDRAKELEAEGHNAIGIRCDVSDEAQVKAAVEKAVAVFGKLDIAYNNVGIHAAVREDLAETEGWDFDRVISVNLRGVWNCMKYELVEMKKHGKGAIVNCSSQGGLVGIPCIVAYNASKHGVLGLTKSAALEYARQGIRINAICPGTCETPMVRQAIEQSPDHMARVIDAIPLGRVGKAEEIASMVLLLCSDYAGFAIGQTWAMDGGYTAM</sequence>
<dbReference type="Proteomes" id="UP000583639">
    <property type="component" value="Unassembled WGS sequence"/>
</dbReference>
<dbReference type="EMBL" id="JABDSI010000128">
    <property type="protein sequence ID" value="NMW41395.1"/>
    <property type="molecule type" value="Genomic_DNA"/>
</dbReference>
<dbReference type="PRINTS" id="PR00080">
    <property type="entry name" value="SDRFAMILY"/>
</dbReference>
<dbReference type="Proteomes" id="UP000283958">
    <property type="component" value="Unassembled WGS sequence"/>
</dbReference>
<dbReference type="RefSeq" id="WP_117700296.1">
    <property type="nucleotide sequence ID" value="NZ_CP181425.1"/>
</dbReference>
<dbReference type="Proteomes" id="UP000260640">
    <property type="component" value="Unassembled WGS sequence"/>
</dbReference>
<dbReference type="CDD" id="cd05233">
    <property type="entry name" value="SDR_c"/>
    <property type="match status" value="1"/>
</dbReference>
<dbReference type="EMBL" id="QSPP01000094">
    <property type="protein sequence ID" value="RGJ78329.1"/>
    <property type="molecule type" value="Genomic_DNA"/>
</dbReference>
<organism evidence="4 6">
    <name type="scientific">Phocaeicola vulgatus</name>
    <name type="common">Bacteroides vulgatus</name>
    <dbReference type="NCBI Taxonomy" id="821"/>
    <lineage>
        <taxon>Bacteria</taxon>
        <taxon>Pseudomonadati</taxon>
        <taxon>Bacteroidota</taxon>
        <taxon>Bacteroidia</taxon>
        <taxon>Bacteroidales</taxon>
        <taxon>Bacteroidaceae</taxon>
        <taxon>Phocaeicola</taxon>
    </lineage>
</organism>
<comment type="caution">
    <text evidence="4">The sequence shown here is derived from an EMBL/GenBank/DDBJ whole genome shotgun (WGS) entry which is preliminary data.</text>
</comment>
<dbReference type="NCBIfam" id="NF005559">
    <property type="entry name" value="PRK07231.1"/>
    <property type="match status" value="1"/>
</dbReference>
<dbReference type="AlphaFoldDB" id="A0A3E4JFK7"/>
<dbReference type="InterPro" id="IPR036291">
    <property type="entry name" value="NAD(P)-bd_dom_sf"/>
</dbReference>
<accession>A0A3E4JFK7</accession>
<evidence type="ECO:0000313" key="3">
    <source>
        <dbReference type="EMBL" id="NMW41395.1"/>
    </source>
</evidence>
<evidence type="ECO:0000313" key="7">
    <source>
        <dbReference type="Proteomes" id="UP000283958"/>
    </source>
</evidence>
<dbReference type="Gene3D" id="3.40.50.720">
    <property type="entry name" value="NAD(P)-binding Rossmann-like Domain"/>
    <property type="match status" value="1"/>
</dbReference>
<keyword evidence="2" id="KW-0560">Oxidoreductase</keyword>
<dbReference type="PANTHER" id="PTHR24321:SF8">
    <property type="entry name" value="ESTRADIOL 17-BETA-DEHYDROGENASE 8-RELATED"/>
    <property type="match status" value="1"/>
</dbReference>
<protein>
    <submittedName>
        <fullName evidence="4">SDR family NAD(P)-dependent oxidoreductase</fullName>
    </submittedName>
    <submittedName>
        <fullName evidence="3">SDR family oxidoreductase</fullName>
    </submittedName>
</protein>
<gene>
    <name evidence="5" type="ORF">DW105_20425</name>
    <name evidence="4" type="ORF">DXD46_19410</name>
    <name evidence="3" type="ORF">HKQ55_14965</name>
</gene>
<evidence type="ECO:0000313" key="6">
    <source>
        <dbReference type="Proteomes" id="UP000260640"/>
    </source>
</evidence>
<dbReference type="EMBL" id="QRMN01000078">
    <property type="protein sequence ID" value="RHJ70016.1"/>
    <property type="molecule type" value="Genomic_DNA"/>
</dbReference>
<name>A0A3E4JFK7_PHOVU</name>
<dbReference type="FunFam" id="3.40.50.720:FF:000084">
    <property type="entry name" value="Short-chain dehydrogenase reductase"/>
    <property type="match status" value="1"/>
</dbReference>
<dbReference type="SUPFAM" id="SSF51735">
    <property type="entry name" value="NAD(P)-binding Rossmann-fold domains"/>
    <property type="match status" value="1"/>
</dbReference>